<dbReference type="Gene3D" id="2.60.120.10">
    <property type="entry name" value="Jelly Rolls"/>
    <property type="match status" value="1"/>
</dbReference>
<keyword evidence="5" id="KW-0547">Nucleotide-binding</keyword>
<evidence type="ECO:0000256" key="8">
    <source>
        <dbReference type="RuleBase" id="RU004190"/>
    </source>
</evidence>
<comment type="similarity">
    <text evidence="1 8">Belongs to the mannose-6-phosphate isomerase type 2 family.</text>
</comment>
<feature type="compositionally biased region" description="Low complexity" evidence="9">
    <location>
        <begin position="506"/>
        <end position="536"/>
    </location>
</feature>
<dbReference type="SUPFAM" id="SSF51182">
    <property type="entry name" value="RmlC-like cupins"/>
    <property type="match status" value="1"/>
</dbReference>
<evidence type="ECO:0000259" key="12">
    <source>
        <dbReference type="Pfam" id="PF22640"/>
    </source>
</evidence>
<sequence length="547" mass="60159">MSTELAPHAAHQNSIASHAALVVQPVILAGGAGTRLWPLSREQYPKQLIELLGEESLLAATARRLDGLETSWTVSDELLLVCGESHRHISASQLDDCGKCARIVLEPCARNTAPALTAAALVASAKGEDAILVVMPADHAVPNAAAFQEAVSRAAHYAANGAVATIGVLPRHAEPGYGYIRVGMSIGADGGYTIERFVEKPHRELAEQYVRSGEYWWNSGIFVVRASVWLEAIETLCPDIHAACVAAHRNATSNGRFVQLHPEDFARCRNDSIDYSVMERLAECGNLPGVVVPMDAPWSDVGSWDSIWEIMPKDAAGNVARGRVMFEDTTNTFAHSQGRLVACVGLRDVVVVETPDAVLVADRRNAQQIRNIVSRLRAERGPEADNHRKVHRPWGYYDSLDSGERFQVKRIVVKPGESLSLQMHHHRAEHWVVVRGTAQVTCGEKTFLLTENQSTYIPLGTVHRLRNPGKTPLEIIEVQSGTYLGEDDIVRFDDNYGRLDKSVAVQQSTTPTDPPTQEQAQEQPQLAQQPQRQPNPRLRVGRNVKVR</sequence>
<evidence type="ECO:0000256" key="4">
    <source>
        <dbReference type="ARBA" id="ARBA00022695"/>
    </source>
</evidence>
<gene>
    <name evidence="13" type="ORF">U0042_02720</name>
</gene>
<dbReference type="InterPro" id="IPR014710">
    <property type="entry name" value="RmlC-like_jellyroll"/>
</dbReference>
<dbReference type="GO" id="GO:0004475">
    <property type="term" value="F:mannose-1-phosphate guanylyltransferase (GTP) activity"/>
    <property type="evidence" value="ECO:0007669"/>
    <property type="project" value="UniProtKB-EC"/>
</dbReference>
<dbReference type="SUPFAM" id="SSF53448">
    <property type="entry name" value="Nucleotide-diphospho-sugar transferases"/>
    <property type="match status" value="1"/>
</dbReference>
<feature type="domain" description="MannoseP isomerase/GMP-like beta-helix" evidence="12">
    <location>
        <begin position="323"/>
        <end position="376"/>
    </location>
</feature>
<dbReference type="Pfam" id="PF01050">
    <property type="entry name" value="MannoseP_isomer"/>
    <property type="match status" value="1"/>
</dbReference>
<keyword evidence="3 13" id="KW-0808">Transferase</keyword>
<dbReference type="InterPro" id="IPR001538">
    <property type="entry name" value="Man6P_isomerase-2_C"/>
</dbReference>
<feature type="domain" description="Mannose-6-phosphate isomerase type II C-terminal" evidence="11">
    <location>
        <begin position="383"/>
        <end position="494"/>
    </location>
</feature>
<keyword evidence="6" id="KW-0342">GTP-binding</keyword>
<dbReference type="GO" id="GO:0004476">
    <property type="term" value="F:mannose-6-phosphate isomerase activity"/>
    <property type="evidence" value="ECO:0007669"/>
    <property type="project" value="UniProtKB-EC"/>
</dbReference>
<dbReference type="InterPro" id="IPR029044">
    <property type="entry name" value="Nucleotide-diphossugar_trans"/>
</dbReference>
<accession>A0ABZ0WMQ1</accession>
<reference evidence="13 14" key="1">
    <citation type="submission" date="2023-12" db="EMBL/GenBank/DDBJ databases">
        <title>Genome sequencing and assembly of bacterial species from a model synthetic community.</title>
        <authorList>
            <person name="Hogle S.L."/>
        </authorList>
    </citation>
    <scope>NUCLEOTIDE SEQUENCE [LARGE SCALE GENOMIC DNA]</scope>
    <source>
        <strain evidence="13 14">HAMBI 2494</strain>
    </source>
</reference>
<dbReference type="InterPro" id="IPR005835">
    <property type="entry name" value="NTP_transferase_dom"/>
</dbReference>
<evidence type="ECO:0000259" key="10">
    <source>
        <dbReference type="Pfam" id="PF00483"/>
    </source>
</evidence>
<feature type="region of interest" description="Disordered" evidence="9">
    <location>
        <begin position="506"/>
        <end position="547"/>
    </location>
</feature>
<proteinExistence type="inferred from homology"/>
<dbReference type="InterPro" id="IPR054566">
    <property type="entry name" value="ManC/GMP-like_b-helix"/>
</dbReference>
<feature type="domain" description="Nucleotidyl transferase" evidence="10">
    <location>
        <begin position="25"/>
        <end position="315"/>
    </location>
</feature>
<evidence type="ECO:0000256" key="9">
    <source>
        <dbReference type="SAM" id="MobiDB-lite"/>
    </source>
</evidence>
<dbReference type="CDD" id="cd02213">
    <property type="entry name" value="cupin_PMI_typeII_C"/>
    <property type="match status" value="1"/>
</dbReference>
<evidence type="ECO:0000313" key="14">
    <source>
        <dbReference type="Proteomes" id="UP001325479"/>
    </source>
</evidence>
<evidence type="ECO:0000256" key="6">
    <source>
        <dbReference type="ARBA" id="ARBA00023134"/>
    </source>
</evidence>
<keyword evidence="14" id="KW-1185">Reference proteome</keyword>
<dbReference type="Pfam" id="PF00483">
    <property type="entry name" value="NTP_transferase"/>
    <property type="match status" value="1"/>
</dbReference>
<evidence type="ECO:0000256" key="1">
    <source>
        <dbReference type="ARBA" id="ARBA00006115"/>
    </source>
</evidence>
<keyword evidence="4 13" id="KW-0548">Nucleotidyltransferase</keyword>
<dbReference type="Proteomes" id="UP001325479">
    <property type="component" value="Chromosome"/>
</dbReference>
<evidence type="ECO:0000313" key="13">
    <source>
        <dbReference type="EMBL" id="WQD78638.1"/>
    </source>
</evidence>
<evidence type="ECO:0000256" key="5">
    <source>
        <dbReference type="ARBA" id="ARBA00022741"/>
    </source>
</evidence>
<dbReference type="Gene3D" id="3.90.550.10">
    <property type="entry name" value="Spore Coat Polysaccharide Biosynthesis Protein SpsA, Chain A"/>
    <property type="match status" value="1"/>
</dbReference>
<protein>
    <recommendedName>
        <fullName evidence="2">mannose-1-phosphate guanylyltransferase</fullName>
        <ecNumber evidence="2">2.7.7.13</ecNumber>
    </recommendedName>
</protein>
<dbReference type="CDD" id="cd02509">
    <property type="entry name" value="GDP-M1P_Guanylyltransferase"/>
    <property type="match status" value="1"/>
</dbReference>
<keyword evidence="13" id="KW-0413">Isomerase</keyword>
<organism evidence="13 14">
    <name type="scientific">Paraburkholderia kururiensis</name>
    <dbReference type="NCBI Taxonomy" id="984307"/>
    <lineage>
        <taxon>Bacteria</taxon>
        <taxon>Pseudomonadati</taxon>
        <taxon>Pseudomonadota</taxon>
        <taxon>Betaproteobacteria</taxon>
        <taxon>Burkholderiales</taxon>
        <taxon>Burkholderiaceae</taxon>
        <taxon>Paraburkholderia</taxon>
    </lineage>
</organism>
<dbReference type="NCBIfam" id="TIGR01479">
    <property type="entry name" value="GMP_PMI"/>
    <property type="match status" value="1"/>
</dbReference>
<dbReference type="PANTHER" id="PTHR46390:SF1">
    <property type="entry name" value="MANNOSE-1-PHOSPHATE GUANYLYLTRANSFERASE"/>
    <property type="match status" value="1"/>
</dbReference>
<name>A0ABZ0WMQ1_9BURK</name>
<evidence type="ECO:0000256" key="2">
    <source>
        <dbReference type="ARBA" id="ARBA00012387"/>
    </source>
</evidence>
<dbReference type="EMBL" id="CP139965">
    <property type="protein sequence ID" value="WQD78638.1"/>
    <property type="molecule type" value="Genomic_DNA"/>
</dbReference>
<dbReference type="PANTHER" id="PTHR46390">
    <property type="entry name" value="MANNOSE-1-PHOSPHATE GUANYLYLTRANSFERASE"/>
    <property type="match status" value="1"/>
</dbReference>
<dbReference type="Pfam" id="PF22640">
    <property type="entry name" value="ManC_GMP_beta-helix"/>
    <property type="match status" value="1"/>
</dbReference>
<dbReference type="EC" id="2.7.7.13" evidence="2"/>
<dbReference type="InterPro" id="IPR051161">
    <property type="entry name" value="Mannose-6P_isomerase_type2"/>
</dbReference>
<evidence type="ECO:0000256" key="7">
    <source>
        <dbReference type="ARBA" id="ARBA00047343"/>
    </source>
</evidence>
<dbReference type="InterPro" id="IPR006375">
    <property type="entry name" value="Man1P_GuaTrfase/Man6P_Isoase"/>
</dbReference>
<dbReference type="InterPro" id="IPR049577">
    <property type="entry name" value="GMPP_N"/>
</dbReference>
<comment type="catalytic activity">
    <reaction evidence="7">
        <text>alpha-D-mannose 1-phosphate + GTP + H(+) = GDP-alpha-D-mannose + diphosphate</text>
        <dbReference type="Rhea" id="RHEA:15229"/>
        <dbReference type="ChEBI" id="CHEBI:15378"/>
        <dbReference type="ChEBI" id="CHEBI:33019"/>
        <dbReference type="ChEBI" id="CHEBI:37565"/>
        <dbReference type="ChEBI" id="CHEBI:57527"/>
        <dbReference type="ChEBI" id="CHEBI:58409"/>
        <dbReference type="EC" id="2.7.7.13"/>
    </reaction>
</comment>
<evidence type="ECO:0000259" key="11">
    <source>
        <dbReference type="Pfam" id="PF01050"/>
    </source>
</evidence>
<dbReference type="InterPro" id="IPR011051">
    <property type="entry name" value="RmlC_Cupin_sf"/>
</dbReference>
<evidence type="ECO:0000256" key="3">
    <source>
        <dbReference type="ARBA" id="ARBA00022679"/>
    </source>
</evidence>
<dbReference type="RefSeq" id="WP_114809747.1">
    <property type="nucleotide sequence ID" value="NZ_CP139965.1"/>
</dbReference>